<organism evidence="9 10">
    <name type="scientific">Flammeovirga pacifica</name>
    <dbReference type="NCBI Taxonomy" id="915059"/>
    <lineage>
        <taxon>Bacteria</taxon>
        <taxon>Pseudomonadati</taxon>
        <taxon>Bacteroidota</taxon>
        <taxon>Cytophagia</taxon>
        <taxon>Cytophagales</taxon>
        <taxon>Flammeovirgaceae</taxon>
        <taxon>Flammeovirga</taxon>
    </lineage>
</organism>
<dbReference type="GO" id="GO:0022857">
    <property type="term" value="F:transmembrane transporter activity"/>
    <property type="evidence" value="ECO:0007669"/>
    <property type="project" value="InterPro"/>
</dbReference>
<keyword evidence="3 6" id="KW-1133">Transmembrane helix</keyword>
<accession>A0A1S1YTQ0</accession>
<feature type="transmembrane region" description="Helical" evidence="6">
    <location>
        <begin position="307"/>
        <end position="324"/>
    </location>
</feature>
<gene>
    <name evidence="9" type="ORF">NH26_22670</name>
</gene>
<evidence type="ECO:0008006" key="11">
    <source>
        <dbReference type="Google" id="ProtNLM"/>
    </source>
</evidence>
<evidence type="ECO:0000256" key="5">
    <source>
        <dbReference type="ARBA" id="ARBA00034125"/>
    </source>
</evidence>
<keyword evidence="2 6" id="KW-0812">Transmembrane</keyword>
<proteinExistence type="inferred from homology"/>
<feature type="transmembrane region" description="Helical" evidence="6">
    <location>
        <begin position="283"/>
        <end position="300"/>
    </location>
</feature>
<feature type="transmembrane region" description="Helical" evidence="6">
    <location>
        <begin position="250"/>
        <end position="271"/>
    </location>
</feature>
<feature type="transmembrane region" description="Helical" evidence="6">
    <location>
        <begin position="397"/>
        <end position="415"/>
    </location>
</feature>
<comment type="subcellular location">
    <subcellularLocation>
        <location evidence="1">Membrane</location>
        <topology evidence="1">Multi-pass membrane protein</topology>
    </subcellularLocation>
</comment>
<feature type="transmembrane region" description="Helical" evidence="6">
    <location>
        <begin position="330"/>
        <end position="351"/>
    </location>
</feature>
<evidence type="ECO:0000256" key="2">
    <source>
        <dbReference type="ARBA" id="ARBA00022692"/>
    </source>
</evidence>
<feature type="transmembrane region" description="Helical" evidence="6">
    <location>
        <begin position="358"/>
        <end position="377"/>
    </location>
</feature>
<dbReference type="Pfam" id="PF06738">
    <property type="entry name" value="ThrE"/>
    <property type="match status" value="1"/>
</dbReference>
<comment type="similarity">
    <text evidence="5">Belongs to the ThrE exporter (TC 2.A.79) family.</text>
</comment>
<evidence type="ECO:0000256" key="4">
    <source>
        <dbReference type="ARBA" id="ARBA00023136"/>
    </source>
</evidence>
<dbReference type="InterPro" id="IPR010619">
    <property type="entry name" value="ThrE-like_N"/>
</dbReference>
<feature type="transmembrane region" description="Helical" evidence="6">
    <location>
        <begin position="182"/>
        <end position="203"/>
    </location>
</feature>
<dbReference type="PANTHER" id="PTHR31082:SF4">
    <property type="entry name" value="PHEROMONE-REGULATED MEMBRANE PROTEIN 10"/>
    <property type="match status" value="1"/>
</dbReference>
<keyword evidence="10" id="KW-1185">Reference proteome</keyword>
<feature type="transmembrane region" description="Helical" evidence="6">
    <location>
        <begin position="152"/>
        <end position="170"/>
    </location>
</feature>
<dbReference type="AlphaFoldDB" id="A0A1S1YTQ0"/>
<dbReference type="InterPro" id="IPR051361">
    <property type="entry name" value="ThrE/Ser_Exporter"/>
</dbReference>
<evidence type="ECO:0000259" key="8">
    <source>
        <dbReference type="Pfam" id="PF12821"/>
    </source>
</evidence>
<dbReference type="PANTHER" id="PTHR31082">
    <property type="entry name" value="PHEROMONE-REGULATED MEMBRANE PROTEIN 10"/>
    <property type="match status" value="1"/>
</dbReference>
<feature type="domain" description="Threonine/Serine exporter ThrE" evidence="8">
    <location>
        <begin position="286"/>
        <end position="410"/>
    </location>
</feature>
<sequence>MYFRKTKTKYNFDIPVKNFEEKYKLIVKIGNALHKFGCSSLRVETYIQDVAKHIGVEVACQVTTNTLNYQIEDPQTKERQVILQYIPLGSNNLGKLADLHKKIREAFKEGHDYETITQNIDMVMNKKLIYNEFCIALAYTVIPPAFLGLIGASWITFSFSFLMGFITYLITKGVKRFNTSKYTIEFYTAFMCAFIGSVCKYYIPELDLIELSLASIILYVPGLTISIALEEISFNQFNSGSGFFFNSVMIFLKLFIGVYLGMSIGTFFFDLSPDSYINELPKWMHFFALPILSAGLGVVFNTKLKDLLIGLFLAVIAFWGPMIFQENIGWIFGTFISAFLITFLSIILSKWKNVPPSVYLLQGIVILVPGSRLFMGLSHQFNNDPIIDNPSIGTSGLLMFCAIVVGMLVAYSTYYPNLDNRDEVI</sequence>
<dbReference type="GO" id="GO:0016020">
    <property type="term" value="C:membrane"/>
    <property type="evidence" value="ECO:0007669"/>
    <property type="project" value="UniProtKB-SubCell"/>
</dbReference>
<feature type="transmembrane region" description="Helical" evidence="6">
    <location>
        <begin position="209"/>
        <end position="229"/>
    </location>
</feature>
<evidence type="ECO:0000256" key="3">
    <source>
        <dbReference type="ARBA" id="ARBA00022989"/>
    </source>
</evidence>
<evidence type="ECO:0000313" key="10">
    <source>
        <dbReference type="Proteomes" id="UP000179797"/>
    </source>
</evidence>
<evidence type="ECO:0000313" key="9">
    <source>
        <dbReference type="EMBL" id="OHX64399.1"/>
    </source>
</evidence>
<evidence type="ECO:0000256" key="1">
    <source>
        <dbReference type="ARBA" id="ARBA00004141"/>
    </source>
</evidence>
<evidence type="ECO:0000256" key="6">
    <source>
        <dbReference type="SAM" id="Phobius"/>
    </source>
</evidence>
<reference evidence="9 10" key="1">
    <citation type="journal article" date="2012" name="Int. J. Syst. Evol. Microbiol.">
        <title>Flammeovirga pacifica sp. nov., isolated from deep-sea sediment.</title>
        <authorList>
            <person name="Xu H."/>
            <person name="Fu Y."/>
            <person name="Yang N."/>
            <person name="Ding Z."/>
            <person name="Lai Q."/>
            <person name="Zeng R."/>
        </authorList>
    </citation>
    <scope>NUCLEOTIDE SEQUENCE [LARGE SCALE GENOMIC DNA]</scope>
    <source>
        <strain evidence="10">DSM 24597 / LMG 26175 / WPAGA1</strain>
    </source>
</reference>
<dbReference type="Proteomes" id="UP000179797">
    <property type="component" value="Unassembled WGS sequence"/>
</dbReference>
<dbReference type="STRING" id="915059.NH26_22670"/>
<keyword evidence="4 6" id="KW-0472">Membrane</keyword>
<protein>
    <recommendedName>
        <fullName evidence="11">Threonine/serine exporter-like N-terminal domain-containing protein</fullName>
    </recommendedName>
</protein>
<name>A0A1S1YTQ0_FLAPC</name>
<comment type="caution">
    <text evidence="9">The sequence shown here is derived from an EMBL/GenBank/DDBJ whole genome shotgun (WGS) entry which is preliminary data.</text>
</comment>
<dbReference type="Pfam" id="PF12821">
    <property type="entry name" value="ThrE_2"/>
    <property type="match status" value="1"/>
</dbReference>
<dbReference type="InterPro" id="IPR024528">
    <property type="entry name" value="ThrE_2"/>
</dbReference>
<feature type="transmembrane region" description="Helical" evidence="6">
    <location>
        <begin position="128"/>
        <end position="146"/>
    </location>
</feature>
<evidence type="ECO:0000259" key="7">
    <source>
        <dbReference type="Pfam" id="PF06738"/>
    </source>
</evidence>
<feature type="domain" description="Threonine/serine exporter-like N-terminal" evidence="7">
    <location>
        <begin position="25"/>
        <end position="264"/>
    </location>
</feature>
<dbReference type="EMBL" id="JRYR02000002">
    <property type="protein sequence ID" value="OHX64399.1"/>
    <property type="molecule type" value="Genomic_DNA"/>
</dbReference>